<dbReference type="PANTHER" id="PTHR10067">
    <property type="entry name" value="PHOSPHATIDYLSERINE DECARBOXYLASE"/>
    <property type="match status" value="1"/>
</dbReference>
<dbReference type="HOGENOM" id="CLU_033450_1_0_1"/>
<dbReference type="Pfam" id="PF12588">
    <property type="entry name" value="PSDC"/>
    <property type="match status" value="1"/>
</dbReference>
<dbReference type="PANTHER" id="PTHR10067:SF9">
    <property type="entry name" value="PHOSPHATIDYLSERINE DECARBOXYLASE FAMILY PROTEIN (AFU_ORTHOLOGUE AFUA_7G01730)"/>
    <property type="match status" value="1"/>
</dbReference>
<dbReference type="AlphaFoldDB" id="A0A0A1V1C4"/>
<dbReference type="OrthoDB" id="5973539at2759"/>
<evidence type="ECO:0000256" key="2">
    <source>
        <dbReference type="ARBA" id="ARBA00023239"/>
    </source>
</evidence>
<comment type="caution">
    <text evidence="4">The sequence shown here is derived from an EMBL/GenBank/DDBJ whole genome shotgun (WGS) entry which is preliminary data.</text>
</comment>
<evidence type="ECO:0000256" key="1">
    <source>
        <dbReference type="ARBA" id="ARBA00022793"/>
    </source>
</evidence>
<dbReference type="GO" id="GO:0006646">
    <property type="term" value="P:phosphatidylethanolamine biosynthetic process"/>
    <property type="evidence" value="ECO:0007669"/>
    <property type="project" value="TreeGrafter"/>
</dbReference>
<evidence type="ECO:0000259" key="3">
    <source>
        <dbReference type="Pfam" id="PF12588"/>
    </source>
</evidence>
<keyword evidence="1" id="KW-0210">Decarboxylase</keyword>
<dbReference type="eggNOG" id="KOG2419">
    <property type="taxonomic scope" value="Eukaryota"/>
</dbReference>
<evidence type="ECO:0000313" key="4">
    <source>
        <dbReference type="EMBL" id="EXV03949.1"/>
    </source>
</evidence>
<keyword evidence="2" id="KW-0456">Lyase</keyword>
<gene>
    <name evidence="4" type="ORF">X797_001619</name>
</gene>
<evidence type="ECO:0000313" key="5">
    <source>
        <dbReference type="Proteomes" id="UP000030151"/>
    </source>
</evidence>
<dbReference type="Proteomes" id="UP000030151">
    <property type="component" value="Unassembled WGS sequence"/>
</dbReference>
<protein>
    <submittedName>
        <fullName evidence="4">Phosphatidylserine decarboxylase</fullName>
    </submittedName>
</protein>
<organism evidence="4 5">
    <name type="scientific">Metarhizium robertsii</name>
    <dbReference type="NCBI Taxonomy" id="568076"/>
    <lineage>
        <taxon>Eukaryota</taxon>
        <taxon>Fungi</taxon>
        <taxon>Dikarya</taxon>
        <taxon>Ascomycota</taxon>
        <taxon>Pezizomycotina</taxon>
        <taxon>Sordariomycetes</taxon>
        <taxon>Hypocreomycetidae</taxon>
        <taxon>Hypocreales</taxon>
        <taxon>Clavicipitaceae</taxon>
        <taxon>Metarhizium</taxon>
    </lineage>
</organism>
<dbReference type="Pfam" id="PF02666">
    <property type="entry name" value="PS_Dcarbxylase"/>
    <property type="match status" value="1"/>
</dbReference>
<feature type="domain" description="L-tryptophan decarboxylase PsiD-like" evidence="3">
    <location>
        <begin position="48"/>
        <end position="187"/>
    </location>
</feature>
<proteinExistence type="predicted"/>
<dbReference type="EMBL" id="JELW01000002">
    <property type="protein sequence ID" value="EXV03949.1"/>
    <property type="molecule type" value="Genomic_DNA"/>
</dbReference>
<reference evidence="4 5" key="1">
    <citation type="submission" date="2014-02" db="EMBL/GenBank/DDBJ databases">
        <title>The genome sequence of the entomopathogenic fungus Metarhizium robertsii ARSEF 2575.</title>
        <authorList>
            <person name="Giuliano Garisto Donzelli B."/>
            <person name="Roe B.A."/>
            <person name="Macmil S.L."/>
            <person name="Krasnoff S.B."/>
            <person name="Gibson D.M."/>
        </authorList>
    </citation>
    <scope>NUCLEOTIDE SEQUENCE [LARGE SCALE GENOMIC DNA]</scope>
    <source>
        <strain evidence="4 5">ARSEF 2575</strain>
    </source>
</reference>
<dbReference type="InterPro" id="IPR003817">
    <property type="entry name" value="PS_Dcarbxylase"/>
</dbReference>
<dbReference type="InterPro" id="IPR022237">
    <property type="entry name" value="PsiD-like"/>
</dbReference>
<dbReference type="GO" id="GO:0005739">
    <property type="term" value="C:mitochondrion"/>
    <property type="evidence" value="ECO:0007669"/>
    <property type="project" value="TreeGrafter"/>
</dbReference>
<dbReference type="GO" id="GO:0004609">
    <property type="term" value="F:phosphatidylserine decarboxylase activity"/>
    <property type="evidence" value="ECO:0007669"/>
    <property type="project" value="InterPro"/>
</dbReference>
<accession>A0A0A1V1C4</accession>
<sequence>MTVFPSPSYQNQGGRDGIWLPGAPHKLTHWLQNFIKVVDSRSNDAALHPAVQDLKDLVESTPSLRMWASAMFDEIPNKIPYNKSPVDHKLVRGYQHMFELFSVIVAEIAPTWSMAEGGHGLVGLPFQAILDWPMGTPSGHAFFLSQDVNKKFKVILDTWRDGVLKTSKSQHVITTGDGGWLCKEALTAFEKDANLNSQQWHTFQDLFRCDPKEDPVHWGYKSWDDFFVRQFKDIDKLRPIAYPNKPEWVVNACESRPILVKSNVKEYDRFWLKGQNYSVKEMLNHSHLAGEFVGGTAYQALLMLTSYHRWASPVSGHVVHAEIVNGTYFSERQTNGLFSSPVGPPEYNQVYMSHVATRAIIYIKAPDPVGLMCLIAIGTADVSTCEIASKFATAWPQPVRKGEEIGMFHYGGSSLCLLFRRGVRLAWVDAAIPSNSEQNLPVRGALAVAYSRTVM</sequence>
<name>A0A0A1V1C4_9HYPO</name>